<evidence type="ECO:0000313" key="3">
    <source>
        <dbReference type="Proteomes" id="UP000018716"/>
    </source>
</evidence>
<dbReference type="OrthoDB" id="2233002at2"/>
<feature type="transmembrane region" description="Helical" evidence="1">
    <location>
        <begin position="228"/>
        <end position="247"/>
    </location>
</feature>
<keyword evidence="1" id="KW-1133">Transmembrane helix</keyword>
<reference evidence="2 3" key="1">
    <citation type="submission" date="2013-10" db="EMBL/GenBank/DDBJ databases">
        <title>The Genome Sequence of Streptococcus parasanguinis CC87K.</title>
        <authorList>
            <consortium name="The Broad Institute Genomics Platform"/>
            <person name="Earl A."/>
            <person name="Allen-Vercoe E."/>
            <person name="Daigneault M."/>
            <person name="Young S.K."/>
            <person name="Zeng Q."/>
            <person name="Gargeya S."/>
            <person name="Fitzgerald M."/>
            <person name="Abouelleil A."/>
            <person name="Alvarado L."/>
            <person name="Chapman S.B."/>
            <person name="Gainer-Dewar J."/>
            <person name="Goldberg J."/>
            <person name="Griggs A."/>
            <person name="Gujja S."/>
            <person name="Hansen M."/>
            <person name="Howarth C."/>
            <person name="Imamovic A."/>
            <person name="Ireland A."/>
            <person name="Larimer J."/>
            <person name="McCowan C."/>
            <person name="Murphy C."/>
            <person name="Pearson M."/>
            <person name="Poon T.W."/>
            <person name="Priest M."/>
            <person name="Roberts A."/>
            <person name="Saif S."/>
            <person name="Shea T."/>
            <person name="Sykes S."/>
            <person name="Wortman J."/>
            <person name="Nusbaum C."/>
            <person name="Birren B."/>
        </authorList>
    </citation>
    <scope>NUCLEOTIDE SEQUENCE [LARGE SCALE GENOMIC DNA]</scope>
    <source>
        <strain evidence="2 3">CC87K</strain>
    </source>
</reference>
<accession>V8B8Y0</accession>
<proteinExistence type="predicted"/>
<feature type="transmembrane region" description="Helical" evidence="1">
    <location>
        <begin position="65"/>
        <end position="83"/>
    </location>
</feature>
<feature type="transmembrane region" description="Helical" evidence="1">
    <location>
        <begin position="177"/>
        <end position="194"/>
    </location>
</feature>
<dbReference type="AlphaFoldDB" id="V8B8Y0"/>
<gene>
    <name evidence="2" type="ORF">HMPREF1195_01736</name>
</gene>
<feature type="transmembrane region" description="Helical" evidence="1">
    <location>
        <begin position="112"/>
        <end position="134"/>
    </location>
</feature>
<evidence type="ECO:0008006" key="4">
    <source>
        <dbReference type="Google" id="ProtNLM"/>
    </source>
</evidence>
<sequence length="381" mass="44661">MKIKIKLSELLYFLAFFIWLLFNFIAQTNLVNKYPNIYRYRIVAMVACILILFVKLVLEKTKSRFLFFFLLMICLALAIGVTTHKLFDGLTIISTILLIISIQNVSFRKILILWSSSIFIFMLFVFMGLKVGFIENTLRIQLGGRLRLSQGYQYVSLGANYLFHFTLVYLYLRRNRITFFETLLLGLVNYYFYVNTDTKSAFYLSIVALALVYLFKNKVIDQKILNRTGHIVLTAGMVIPILLTYFYNANSRFLQTLNIALTGRLSLGNKAMSLYGVHLFGQRIDWELQQRATSVFDNYLYVDSSFVNILLHYGVILLIVIWFSYYRLIKRGYFNTVETLVFVVLIIHSMFDPQFFELMYNPLLLLIGIAWSADRYKYQEV</sequence>
<keyword evidence="1" id="KW-0812">Transmembrane</keyword>
<keyword evidence="3" id="KW-1185">Reference proteome</keyword>
<feature type="transmembrane region" description="Helical" evidence="1">
    <location>
        <begin position="89"/>
        <end position="105"/>
    </location>
</feature>
<feature type="transmembrane region" description="Helical" evidence="1">
    <location>
        <begin position="200"/>
        <end position="216"/>
    </location>
</feature>
<dbReference type="RefSeq" id="WP_023919852.1">
    <property type="nucleotide sequence ID" value="NZ_KI669403.1"/>
</dbReference>
<feature type="transmembrane region" description="Helical" evidence="1">
    <location>
        <begin position="306"/>
        <end position="325"/>
    </location>
</feature>
<feature type="transmembrane region" description="Helical" evidence="1">
    <location>
        <begin position="332"/>
        <end position="351"/>
    </location>
</feature>
<dbReference type="HOGENOM" id="CLU_032630_2_2_9"/>
<feature type="transmembrane region" description="Helical" evidence="1">
    <location>
        <begin position="7"/>
        <end position="26"/>
    </location>
</feature>
<feature type="transmembrane region" description="Helical" evidence="1">
    <location>
        <begin position="38"/>
        <end position="58"/>
    </location>
</feature>
<feature type="transmembrane region" description="Helical" evidence="1">
    <location>
        <begin position="357"/>
        <end position="373"/>
    </location>
</feature>
<dbReference type="PATRIC" id="fig|1073372.3.peg.1760"/>
<dbReference type="Proteomes" id="UP000018716">
    <property type="component" value="Unassembled WGS sequence"/>
</dbReference>
<feature type="transmembrane region" description="Helical" evidence="1">
    <location>
        <begin position="154"/>
        <end position="172"/>
    </location>
</feature>
<comment type="caution">
    <text evidence="2">The sequence shown here is derived from an EMBL/GenBank/DDBJ whole genome shotgun (WGS) entry which is preliminary data.</text>
</comment>
<name>V8B8Y0_STRPA</name>
<keyword evidence="1" id="KW-0472">Membrane</keyword>
<dbReference type="EMBL" id="AZJD01000009">
    <property type="protein sequence ID" value="ETD11285.1"/>
    <property type="molecule type" value="Genomic_DNA"/>
</dbReference>
<evidence type="ECO:0000256" key="1">
    <source>
        <dbReference type="SAM" id="Phobius"/>
    </source>
</evidence>
<protein>
    <recommendedName>
        <fullName evidence="4">Polymerase</fullName>
    </recommendedName>
</protein>
<organism evidence="2 3">
    <name type="scientific">Streptococcus parasanguinis CC87K</name>
    <dbReference type="NCBI Taxonomy" id="1073372"/>
    <lineage>
        <taxon>Bacteria</taxon>
        <taxon>Bacillati</taxon>
        <taxon>Bacillota</taxon>
        <taxon>Bacilli</taxon>
        <taxon>Lactobacillales</taxon>
        <taxon>Streptococcaceae</taxon>
        <taxon>Streptococcus</taxon>
    </lineage>
</organism>
<evidence type="ECO:0000313" key="2">
    <source>
        <dbReference type="EMBL" id="ETD11285.1"/>
    </source>
</evidence>